<dbReference type="InterPro" id="IPR015887">
    <property type="entry name" value="DNA_glyclase_Znf_dom_DNA_BS"/>
</dbReference>
<evidence type="ECO:0000256" key="9">
    <source>
        <dbReference type="ARBA" id="ARBA00022833"/>
    </source>
</evidence>
<evidence type="ECO:0000256" key="11">
    <source>
        <dbReference type="ARBA" id="ARBA00023204"/>
    </source>
</evidence>
<dbReference type="PANTHER" id="PTHR22993:SF9">
    <property type="entry name" value="FORMAMIDOPYRIMIDINE-DNA GLYCOSYLASE"/>
    <property type="match status" value="1"/>
</dbReference>
<evidence type="ECO:0000256" key="4">
    <source>
        <dbReference type="ARBA" id="ARBA00011245"/>
    </source>
</evidence>
<dbReference type="SUPFAM" id="SSF57716">
    <property type="entry name" value="Glucocorticoid receptor-like (DNA-binding domain)"/>
    <property type="match status" value="1"/>
</dbReference>
<dbReference type="GO" id="GO:0034039">
    <property type="term" value="F:8-oxo-7,8-dihydroguanine DNA N-glycosylase activity"/>
    <property type="evidence" value="ECO:0007669"/>
    <property type="project" value="TreeGrafter"/>
</dbReference>
<evidence type="ECO:0000256" key="15">
    <source>
        <dbReference type="ARBA" id="ARBA00044632"/>
    </source>
</evidence>
<dbReference type="GO" id="GO:0003684">
    <property type="term" value="F:damaged DNA binding"/>
    <property type="evidence" value="ECO:0007669"/>
    <property type="project" value="InterPro"/>
</dbReference>
<evidence type="ECO:0000259" key="17">
    <source>
        <dbReference type="PROSITE" id="PS51066"/>
    </source>
</evidence>
<evidence type="ECO:0000313" key="19">
    <source>
        <dbReference type="EMBL" id="PIT97111.1"/>
    </source>
</evidence>
<evidence type="ECO:0000313" key="20">
    <source>
        <dbReference type="Proteomes" id="UP000228596"/>
    </source>
</evidence>
<comment type="catalytic activity">
    <reaction evidence="1">
        <text>Hydrolysis of DNA containing ring-opened 7-methylguanine residues, releasing 2,6-diamino-4-hydroxy-5-(N-methyl)formamidopyrimidine.</text>
        <dbReference type="EC" id="3.2.2.23"/>
    </reaction>
</comment>
<dbReference type="InterPro" id="IPR020629">
    <property type="entry name" value="FPG_Glyclase"/>
</dbReference>
<evidence type="ECO:0000256" key="12">
    <source>
        <dbReference type="ARBA" id="ARBA00023239"/>
    </source>
</evidence>
<keyword evidence="10" id="KW-0238">DNA-binding</keyword>
<keyword evidence="6" id="KW-0227">DNA damage</keyword>
<evidence type="ECO:0000256" key="14">
    <source>
        <dbReference type="ARBA" id="ARBA00023295"/>
    </source>
</evidence>
<dbReference type="FunFam" id="1.10.8.50:FF:000003">
    <property type="entry name" value="Formamidopyrimidine-DNA glycosylase"/>
    <property type="match status" value="1"/>
</dbReference>
<keyword evidence="5" id="KW-0479">Metal-binding</keyword>
<dbReference type="SUPFAM" id="SSF46946">
    <property type="entry name" value="S13-like H2TH domain"/>
    <property type="match status" value="1"/>
</dbReference>
<evidence type="ECO:0000256" key="7">
    <source>
        <dbReference type="ARBA" id="ARBA00022771"/>
    </source>
</evidence>
<organism evidence="19 20">
    <name type="scientific">Candidatus Berkelbacteria bacterium CG10_big_fil_rev_8_21_14_0_10_41_12</name>
    <dbReference type="NCBI Taxonomy" id="1974513"/>
    <lineage>
        <taxon>Bacteria</taxon>
        <taxon>Candidatus Berkelbacteria</taxon>
    </lineage>
</organism>
<dbReference type="Pfam" id="PF06827">
    <property type="entry name" value="zf-FPG_IleRS"/>
    <property type="match status" value="1"/>
</dbReference>
<comment type="catalytic activity">
    <reaction evidence="15">
        <text>2'-deoxyribonucleotide-(2'-deoxyribose 5'-phosphate)-2'-deoxyribonucleotide-DNA = a 3'-end 2'-deoxyribonucleotide-(2,3-dehydro-2,3-deoxyribose 5'-phosphate)-DNA + a 5'-end 5'-phospho-2'-deoxyribonucleoside-DNA + H(+)</text>
        <dbReference type="Rhea" id="RHEA:66592"/>
        <dbReference type="Rhea" id="RHEA-COMP:13180"/>
        <dbReference type="Rhea" id="RHEA-COMP:16897"/>
        <dbReference type="Rhea" id="RHEA-COMP:17067"/>
        <dbReference type="ChEBI" id="CHEBI:15378"/>
        <dbReference type="ChEBI" id="CHEBI:136412"/>
        <dbReference type="ChEBI" id="CHEBI:157695"/>
        <dbReference type="ChEBI" id="CHEBI:167181"/>
        <dbReference type="EC" id="4.2.99.18"/>
    </reaction>
</comment>
<dbReference type="InterPro" id="IPR012319">
    <property type="entry name" value="FPG_cat"/>
</dbReference>
<accession>A0A2M6WWJ4</accession>
<evidence type="ECO:0000256" key="16">
    <source>
        <dbReference type="PROSITE-ProRule" id="PRU00391"/>
    </source>
</evidence>
<dbReference type="AlphaFoldDB" id="A0A2M6WWJ4"/>
<evidence type="ECO:0000256" key="8">
    <source>
        <dbReference type="ARBA" id="ARBA00022801"/>
    </source>
</evidence>
<dbReference type="SMART" id="SM01232">
    <property type="entry name" value="H2TH"/>
    <property type="match status" value="1"/>
</dbReference>
<dbReference type="Pfam" id="PF06831">
    <property type="entry name" value="H2TH"/>
    <property type="match status" value="1"/>
</dbReference>
<dbReference type="InterPro" id="IPR000214">
    <property type="entry name" value="Znf_DNA_glyclase/AP_lyase"/>
</dbReference>
<dbReference type="Gene3D" id="3.20.190.10">
    <property type="entry name" value="MutM-like, N-terminal"/>
    <property type="match status" value="1"/>
</dbReference>
<dbReference type="InterPro" id="IPR035937">
    <property type="entry name" value="FPG_N"/>
</dbReference>
<keyword evidence="11" id="KW-0234">DNA repair</keyword>
<evidence type="ECO:0000256" key="13">
    <source>
        <dbReference type="ARBA" id="ARBA00023268"/>
    </source>
</evidence>
<keyword evidence="14" id="KW-0326">Glycosidase</keyword>
<dbReference type="CDD" id="cd08966">
    <property type="entry name" value="EcFpg-like_N"/>
    <property type="match status" value="1"/>
</dbReference>
<dbReference type="SMART" id="SM00898">
    <property type="entry name" value="Fapy_DNA_glyco"/>
    <property type="match status" value="1"/>
</dbReference>
<comment type="cofactor">
    <cofactor evidence="2">
        <name>Zn(2+)</name>
        <dbReference type="ChEBI" id="CHEBI:29105"/>
    </cofactor>
</comment>
<gene>
    <name evidence="19" type="ORF">COT77_03280</name>
</gene>
<comment type="caution">
    <text evidence="19">The sequence shown here is derived from an EMBL/GenBank/DDBJ whole genome shotgun (WGS) entry which is preliminary data.</text>
</comment>
<dbReference type="GO" id="GO:0008270">
    <property type="term" value="F:zinc ion binding"/>
    <property type="evidence" value="ECO:0007669"/>
    <property type="project" value="UniProtKB-KW"/>
</dbReference>
<sequence>MPELPEVEIIKRGLEKKIVGQTIDKVEVCLNKLLQGSKELLVDKKIISINRRAKMLIINLSGDISLLIHLKLTGQLIYRSQLAVRSWQKISADSRQLSANQVAGGHPSKDMVGDLPNKFTHAIFYFQDGGVLYFNDLRQFGYIKVYKTEEIANLKVLNDLGLEPYDENATPEYLMKIISRRPNTKIKQIIMDQSVLAGVGNIYADEGLYCAKISPLRAGKDLSKTELERIIKCIRSVMDQSFKYGGSSENTFVNAEGKKGEMQNHFQIYRRMSEKCSCGGVIKRTVVGGRGTYYCPVCQK</sequence>
<keyword evidence="9" id="KW-0862">Zinc</keyword>
<protein>
    <submittedName>
        <fullName evidence="19">Bifunctional DNA-formamidopyrimidine glycosylase/DNA-(Apurinic or apyrimidinic site) lyase</fullName>
    </submittedName>
</protein>
<dbReference type="Pfam" id="PF01149">
    <property type="entry name" value="Fapy_DNA_glyco"/>
    <property type="match status" value="1"/>
</dbReference>
<keyword evidence="13" id="KW-0511">Multifunctional enzyme</keyword>
<feature type="domain" description="FPG-type" evidence="17">
    <location>
        <begin position="267"/>
        <end position="300"/>
    </location>
</feature>
<evidence type="ECO:0000256" key="1">
    <source>
        <dbReference type="ARBA" id="ARBA00001668"/>
    </source>
</evidence>
<feature type="domain" description="Formamidopyrimidine-DNA glycosylase catalytic" evidence="18">
    <location>
        <begin position="2"/>
        <end position="141"/>
    </location>
</feature>
<dbReference type="GO" id="GO:0006284">
    <property type="term" value="P:base-excision repair"/>
    <property type="evidence" value="ECO:0007669"/>
    <property type="project" value="InterPro"/>
</dbReference>
<dbReference type="SUPFAM" id="SSF81624">
    <property type="entry name" value="N-terminal domain of MutM-like DNA repair proteins"/>
    <property type="match status" value="1"/>
</dbReference>
<proteinExistence type="inferred from homology"/>
<dbReference type="Proteomes" id="UP000228596">
    <property type="component" value="Unassembled WGS sequence"/>
</dbReference>
<dbReference type="InterPro" id="IPR015886">
    <property type="entry name" value="H2TH_FPG"/>
</dbReference>
<evidence type="ECO:0000256" key="2">
    <source>
        <dbReference type="ARBA" id="ARBA00001947"/>
    </source>
</evidence>
<name>A0A2M6WWJ4_9BACT</name>
<reference evidence="20" key="1">
    <citation type="submission" date="2017-09" db="EMBL/GenBank/DDBJ databases">
        <title>Depth-based differentiation of microbial function through sediment-hosted aquifers and enrichment of novel symbionts in the deep terrestrial subsurface.</title>
        <authorList>
            <person name="Probst A.J."/>
            <person name="Ladd B."/>
            <person name="Jarett J.K."/>
            <person name="Geller-Mcgrath D.E."/>
            <person name="Sieber C.M.K."/>
            <person name="Emerson J.B."/>
            <person name="Anantharaman K."/>
            <person name="Thomas B.C."/>
            <person name="Malmstrom R."/>
            <person name="Stieglmeier M."/>
            <person name="Klingl A."/>
            <person name="Woyke T."/>
            <person name="Ryan C.M."/>
            <person name="Banfield J.F."/>
        </authorList>
    </citation>
    <scope>NUCLEOTIDE SEQUENCE [LARGE SCALE GENOMIC DNA]</scope>
</reference>
<evidence type="ECO:0000256" key="3">
    <source>
        <dbReference type="ARBA" id="ARBA00009409"/>
    </source>
</evidence>
<dbReference type="PROSITE" id="PS51068">
    <property type="entry name" value="FPG_CAT"/>
    <property type="match status" value="1"/>
</dbReference>
<evidence type="ECO:0000259" key="18">
    <source>
        <dbReference type="PROSITE" id="PS51068"/>
    </source>
</evidence>
<evidence type="ECO:0000256" key="6">
    <source>
        <dbReference type="ARBA" id="ARBA00022763"/>
    </source>
</evidence>
<evidence type="ECO:0000256" key="10">
    <source>
        <dbReference type="ARBA" id="ARBA00023125"/>
    </source>
</evidence>
<keyword evidence="7 16" id="KW-0863">Zinc-finger</keyword>
<comment type="similarity">
    <text evidence="3">Belongs to the FPG family.</text>
</comment>
<dbReference type="InterPro" id="IPR010979">
    <property type="entry name" value="Ribosomal_uS13-like_H2TH"/>
</dbReference>
<dbReference type="GO" id="GO:0140078">
    <property type="term" value="F:class I DNA-(apurinic or apyrimidinic site) endonuclease activity"/>
    <property type="evidence" value="ECO:0007669"/>
    <property type="project" value="UniProtKB-EC"/>
</dbReference>
<dbReference type="NCBIfam" id="NF002211">
    <property type="entry name" value="PRK01103.1"/>
    <property type="match status" value="1"/>
</dbReference>
<dbReference type="PANTHER" id="PTHR22993">
    <property type="entry name" value="FORMAMIDOPYRIMIDINE-DNA GLYCOSYLASE"/>
    <property type="match status" value="1"/>
</dbReference>
<evidence type="ECO:0000256" key="5">
    <source>
        <dbReference type="ARBA" id="ARBA00022723"/>
    </source>
</evidence>
<dbReference type="PROSITE" id="PS51066">
    <property type="entry name" value="ZF_FPG_2"/>
    <property type="match status" value="1"/>
</dbReference>
<dbReference type="PROSITE" id="PS01242">
    <property type="entry name" value="ZF_FPG_1"/>
    <property type="match status" value="1"/>
</dbReference>
<dbReference type="InterPro" id="IPR010663">
    <property type="entry name" value="Znf_FPG/IleRS"/>
</dbReference>
<keyword evidence="8" id="KW-0378">Hydrolase</keyword>
<dbReference type="EMBL" id="PEZV01000036">
    <property type="protein sequence ID" value="PIT97111.1"/>
    <property type="molecule type" value="Genomic_DNA"/>
</dbReference>
<dbReference type="Gene3D" id="1.10.8.50">
    <property type="match status" value="1"/>
</dbReference>
<comment type="subunit">
    <text evidence="4">Monomer.</text>
</comment>
<keyword evidence="12 19" id="KW-0456">Lyase</keyword>